<feature type="domain" description="SUF system FeS cluster assembly SufBD core" evidence="2">
    <location>
        <begin position="109"/>
        <end position="335"/>
    </location>
</feature>
<evidence type="ECO:0000259" key="2">
    <source>
        <dbReference type="Pfam" id="PF01458"/>
    </source>
</evidence>
<dbReference type="PANTHER" id="PTHR30508">
    <property type="entry name" value="FES CLUSTER ASSEMBLY PROTEIN SUF"/>
    <property type="match status" value="1"/>
</dbReference>
<organism evidence="3">
    <name type="scientific">anaerobic digester metagenome</name>
    <dbReference type="NCBI Taxonomy" id="1263854"/>
    <lineage>
        <taxon>unclassified sequences</taxon>
        <taxon>metagenomes</taxon>
        <taxon>ecological metagenomes</taxon>
    </lineage>
</organism>
<sequence length="363" mass="39423">MNTVQIDTGRLTDIGYDSCIASCGNFMVLDHTVMESRCHIEGLVVLPLKQAFDAYPHVREKLFFNVVSRETSETTLQAAGMEPVGYYVFVEPGVRIEEPLQAAFLFGETGSRQFIHNIIELGEGAELNIVNGCTTATHGRSGTHVGITETYLGKNAHLGYTMIHNWGHAMEVFPVGAVSVGEGARYISNYVGMTEVRKIVTNPIAHVASGGSARFYSVIFSKGNSYFDTGARVILKGENASGEIISRVVSEGGTVVSRQLLSGEQAGTFGHMECSGLLLNENGVIHSIPELKGAHPDINLAHEAAVGKISREELSYLMTRGLTEEQARSLIIRGFLDIKIEGLPEKVQSFMNEIINRSVEGSI</sequence>
<dbReference type="AlphaFoldDB" id="A0A485M5G9"/>
<protein>
    <submittedName>
        <fullName evidence="3">FeS cluster assembly protein SufB</fullName>
    </submittedName>
</protein>
<dbReference type="GO" id="GO:0016226">
    <property type="term" value="P:iron-sulfur cluster assembly"/>
    <property type="evidence" value="ECO:0007669"/>
    <property type="project" value="InterPro"/>
</dbReference>
<dbReference type="PANTHER" id="PTHR30508:SF1">
    <property type="entry name" value="UPF0051 PROTEIN ABCI8, CHLOROPLASTIC-RELATED"/>
    <property type="match status" value="1"/>
</dbReference>
<accession>A0A485M5G9</accession>
<dbReference type="Pfam" id="PF01458">
    <property type="entry name" value="SUFBD_core"/>
    <property type="match status" value="1"/>
</dbReference>
<evidence type="ECO:0000256" key="1">
    <source>
        <dbReference type="ARBA" id="ARBA00043967"/>
    </source>
</evidence>
<dbReference type="InterPro" id="IPR000825">
    <property type="entry name" value="SUF_FeS_clus_asmbl_SufBD_core"/>
</dbReference>
<proteinExistence type="inferred from homology"/>
<dbReference type="InterPro" id="IPR037284">
    <property type="entry name" value="SUF_FeS_clus_asmbl_SufBD_sf"/>
</dbReference>
<name>A0A485M5G9_9ZZZZ</name>
<evidence type="ECO:0000313" key="3">
    <source>
        <dbReference type="EMBL" id="VFU17044.1"/>
    </source>
</evidence>
<gene>
    <name evidence="3" type="primary">sufB</name>
    <name evidence="3" type="ORF">SCFA_600003</name>
</gene>
<dbReference type="SUPFAM" id="SSF101960">
    <property type="entry name" value="Stabilizer of iron transporter SufD"/>
    <property type="match status" value="1"/>
</dbReference>
<dbReference type="EMBL" id="CAADRM010000126">
    <property type="protein sequence ID" value="VFU17044.1"/>
    <property type="molecule type" value="Genomic_DNA"/>
</dbReference>
<reference evidence="3" key="1">
    <citation type="submission" date="2019-03" db="EMBL/GenBank/DDBJ databases">
        <authorList>
            <person name="Hao L."/>
        </authorList>
    </citation>
    <scope>NUCLEOTIDE SEQUENCE</scope>
</reference>
<comment type="similarity">
    <text evidence="1">Belongs to the iron-sulfur cluster assembly SufBD family.</text>
</comment>
<dbReference type="InterPro" id="IPR055346">
    <property type="entry name" value="Fe-S_cluster_assembly_SufBD"/>
</dbReference>